<comment type="similarity">
    <text evidence="2 9">Belongs to the acyl-CoA dehydrogenase family.</text>
</comment>
<protein>
    <recommendedName>
        <fullName evidence="7">3-sulfinopropanoyl-CoA desulfinase</fullName>
        <ecNumber evidence="6">3.13.1.4</ecNumber>
    </recommendedName>
    <alternativeName>
        <fullName evidence="8">3-sulfinopropionyl coenzyme A desulfinase</fullName>
    </alternativeName>
</protein>
<dbReference type="PANTHER" id="PTHR43884:SF12">
    <property type="entry name" value="ISOVALERYL-COA DEHYDROGENASE, MITOCHONDRIAL-RELATED"/>
    <property type="match status" value="1"/>
</dbReference>
<dbReference type="Pfam" id="PF02770">
    <property type="entry name" value="Acyl-CoA_dh_M"/>
    <property type="match status" value="1"/>
</dbReference>
<dbReference type="EC" id="3.13.1.4" evidence="6"/>
<dbReference type="SUPFAM" id="SSF47203">
    <property type="entry name" value="Acyl-CoA dehydrogenase C-terminal domain-like"/>
    <property type="match status" value="1"/>
</dbReference>
<feature type="domain" description="Acyl-CoA oxidase/dehydrogenase middle" evidence="11">
    <location>
        <begin position="124"/>
        <end position="217"/>
    </location>
</feature>
<evidence type="ECO:0000313" key="14">
    <source>
        <dbReference type="Proteomes" id="UP000192917"/>
    </source>
</evidence>
<evidence type="ECO:0000259" key="11">
    <source>
        <dbReference type="Pfam" id="PF02770"/>
    </source>
</evidence>
<evidence type="ECO:0000256" key="7">
    <source>
        <dbReference type="ARBA" id="ARBA00068311"/>
    </source>
</evidence>
<dbReference type="InterPro" id="IPR013786">
    <property type="entry name" value="AcylCoA_DH/ox_N"/>
</dbReference>
<keyword evidence="14" id="KW-1185">Reference proteome</keyword>
<dbReference type="Gene3D" id="1.20.140.10">
    <property type="entry name" value="Butyryl-CoA Dehydrogenase, subunit A, domain 3"/>
    <property type="match status" value="1"/>
</dbReference>
<dbReference type="InterPro" id="IPR037069">
    <property type="entry name" value="AcylCoA_DH/ox_N_sf"/>
</dbReference>
<comment type="cofactor">
    <cofactor evidence="1 9">
        <name>FAD</name>
        <dbReference type="ChEBI" id="CHEBI:57692"/>
    </cofactor>
</comment>
<dbReference type="FunFam" id="1.20.140.10:FF:000004">
    <property type="entry name" value="Acyl-CoA dehydrogenase FadE25"/>
    <property type="match status" value="1"/>
</dbReference>
<accession>A0A1Y6BXE6</accession>
<evidence type="ECO:0000256" key="1">
    <source>
        <dbReference type="ARBA" id="ARBA00001974"/>
    </source>
</evidence>
<evidence type="ECO:0000256" key="4">
    <source>
        <dbReference type="ARBA" id="ARBA00022827"/>
    </source>
</evidence>
<dbReference type="EMBL" id="FWZX01000010">
    <property type="protein sequence ID" value="SMF30036.1"/>
    <property type="molecule type" value="Genomic_DNA"/>
</dbReference>
<dbReference type="SUPFAM" id="SSF56645">
    <property type="entry name" value="Acyl-CoA dehydrogenase NM domain-like"/>
    <property type="match status" value="1"/>
</dbReference>
<keyword evidence="9" id="KW-0560">Oxidoreductase</keyword>
<dbReference type="GO" id="GO:0050660">
    <property type="term" value="F:flavin adenine dinucleotide binding"/>
    <property type="evidence" value="ECO:0007669"/>
    <property type="project" value="InterPro"/>
</dbReference>
<evidence type="ECO:0000256" key="2">
    <source>
        <dbReference type="ARBA" id="ARBA00009347"/>
    </source>
</evidence>
<dbReference type="AlphaFoldDB" id="A0A1Y6BXE6"/>
<keyword evidence="4 9" id="KW-0274">FAD</keyword>
<dbReference type="Proteomes" id="UP000192917">
    <property type="component" value="Unassembled WGS sequence"/>
</dbReference>
<feature type="domain" description="Acyl-CoA dehydrogenase/oxidase C-terminal" evidence="10">
    <location>
        <begin position="233"/>
        <end position="378"/>
    </location>
</feature>
<organism evidence="13 14">
    <name type="scientific">Tistlia consotensis USBA 355</name>
    <dbReference type="NCBI Taxonomy" id="560819"/>
    <lineage>
        <taxon>Bacteria</taxon>
        <taxon>Pseudomonadati</taxon>
        <taxon>Pseudomonadota</taxon>
        <taxon>Alphaproteobacteria</taxon>
        <taxon>Rhodospirillales</taxon>
        <taxon>Rhodovibrionaceae</taxon>
        <taxon>Tistlia</taxon>
    </lineage>
</organism>
<evidence type="ECO:0000259" key="10">
    <source>
        <dbReference type="Pfam" id="PF00441"/>
    </source>
</evidence>
<reference evidence="13 14" key="1">
    <citation type="submission" date="2017-04" db="EMBL/GenBank/DDBJ databases">
        <authorList>
            <person name="Afonso C.L."/>
            <person name="Miller P.J."/>
            <person name="Scott M.A."/>
            <person name="Spackman E."/>
            <person name="Goraichik I."/>
            <person name="Dimitrov K.M."/>
            <person name="Suarez D.L."/>
            <person name="Swayne D.E."/>
        </authorList>
    </citation>
    <scope>NUCLEOTIDE SEQUENCE [LARGE SCALE GENOMIC DNA]</scope>
    <source>
        <strain evidence="13 14">USBA 355</strain>
    </source>
</reference>
<keyword evidence="3 9" id="KW-0285">Flavoprotein</keyword>
<dbReference type="InterPro" id="IPR009075">
    <property type="entry name" value="AcylCo_DH/oxidase_C"/>
</dbReference>
<evidence type="ECO:0000256" key="8">
    <source>
        <dbReference type="ARBA" id="ARBA00075603"/>
    </source>
</evidence>
<name>A0A1Y6BXE6_9PROT</name>
<dbReference type="InterPro" id="IPR036250">
    <property type="entry name" value="AcylCo_DH-like_C"/>
</dbReference>
<dbReference type="Pfam" id="PF00441">
    <property type="entry name" value="Acyl-CoA_dh_1"/>
    <property type="match status" value="1"/>
</dbReference>
<dbReference type="PANTHER" id="PTHR43884">
    <property type="entry name" value="ACYL-COA DEHYDROGENASE"/>
    <property type="match status" value="1"/>
</dbReference>
<dbReference type="RefSeq" id="WP_085123304.1">
    <property type="nucleotide sequence ID" value="NZ_FWZX01000010.1"/>
</dbReference>
<dbReference type="Gene3D" id="1.10.540.10">
    <property type="entry name" value="Acyl-CoA dehydrogenase/oxidase, N-terminal domain"/>
    <property type="match status" value="1"/>
</dbReference>
<dbReference type="PIRSF" id="PIRSF016578">
    <property type="entry name" value="HsaA"/>
    <property type="match status" value="1"/>
</dbReference>
<dbReference type="InterPro" id="IPR046373">
    <property type="entry name" value="Acyl-CoA_Oxase/DH_mid-dom_sf"/>
</dbReference>
<dbReference type="GO" id="GO:0003995">
    <property type="term" value="F:acyl-CoA dehydrogenase activity"/>
    <property type="evidence" value="ECO:0007669"/>
    <property type="project" value="TreeGrafter"/>
</dbReference>
<evidence type="ECO:0000259" key="12">
    <source>
        <dbReference type="Pfam" id="PF02771"/>
    </source>
</evidence>
<proteinExistence type="inferred from homology"/>
<dbReference type="Gene3D" id="2.40.110.10">
    <property type="entry name" value="Butyryl-CoA Dehydrogenase, subunit A, domain 2"/>
    <property type="match status" value="1"/>
</dbReference>
<evidence type="ECO:0000256" key="9">
    <source>
        <dbReference type="RuleBase" id="RU362125"/>
    </source>
</evidence>
<gene>
    <name evidence="13" type="ORF">SAMN05428998_11082</name>
</gene>
<dbReference type="Pfam" id="PF02771">
    <property type="entry name" value="Acyl-CoA_dh_N"/>
    <property type="match status" value="1"/>
</dbReference>
<evidence type="ECO:0000256" key="3">
    <source>
        <dbReference type="ARBA" id="ARBA00022630"/>
    </source>
</evidence>
<dbReference type="STRING" id="560819.SAMN05428998_11082"/>
<evidence type="ECO:0000313" key="13">
    <source>
        <dbReference type="EMBL" id="SMF30036.1"/>
    </source>
</evidence>
<comment type="catalytic activity">
    <reaction evidence="5">
        <text>3-sulfinopropanoyl-CoA + H2O = propanoyl-CoA + sulfite + H(+)</text>
        <dbReference type="Rhea" id="RHEA:41624"/>
        <dbReference type="ChEBI" id="CHEBI:15377"/>
        <dbReference type="ChEBI" id="CHEBI:15378"/>
        <dbReference type="ChEBI" id="CHEBI:17359"/>
        <dbReference type="ChEBI" id="CHEBI:57392"/>
        <dbReference type="ChEBI" id="CHEBI:78349"/>
        <dbReference type="EC" id="3.13.1.4"/>
    </reaction>
    <physiologicalReaction direction="left-to-right" evidence="5">
        <dbReference type="Rhea" id="RHEA:41625"/>
    </physiologicalReaction>
</comment>
<sequence length="400" mass="42862">MAVIWEPRLDADSRRWRDSAAALAETHFRPLAAELDAQQRYPWESVERLVESGLAGLFLPREQGGQGASLTTAVAVTEAIGRACASTAAILCAYQLGAFPILLAGRPDQKQRYLTAMAKGEATSFALSERTTGSDAAAITATAVREGDGWRIRGEKYWIGNGGAARYYIVFAKTDPAAGGRGISAFVVDKEDEGAEVTELNDKMGIRGTMTSNLVLDIRVPAEAMVGEENRALRLALKTLNVGRIMVSAQSTGLALAAYREAASRAVARETFGRSIIDNQGIGFRLADMATEISAARMMLYEAAAAYDRGEDAADLGAMAKLFTSEVAHRAADAAVQVWGGFGYVKPCTAERLYRDQRILEIYEGTSEIQRLVLARAVKKEAEGWLETAAPAPEGLAGTG</sequence>
<evidence type="ECO:0000256" key="6">
    <source>
        <dbReference type="ARBA" id="ARBA00066461"/>
    </source>
</evidence>
<evidence type="ECO:0000256" key="5">
    <source>
        <dbReference type="ARBA" id="ARBA00052938"/>
    </source>
</evidence>
<dbReference type="InterPro" id="IPR006091">
    <property type="entry name" value="Acyl-CoA_Oxase/DH_mid-dom"/>
</dbReference>
<dbReference type="InterPro" id="IPR009100">
    <property type="entry name" value="AcylCoA_DH/oxidase_NM_dom_sf"/>
</dbReference>
<feature type="domain" description="Acyl-CoA dehydrogenase/oxidase N-terminal" evidence="12">
    <location>
        <begin position="12"/>
        <end position="121"/>
    </location>
</feature>